<gene>
    <name evidence="2" type="ORF">BCR44DRAFT_1391969</name>
</gene>
<dbReference type="InterPro" id="IPR029058">
    <property type="entry name" value="AB_hydrolase_fold"/>
</dbReference>
<dbReference type="OrthoDB" id="16520at2759"/>
<dbReference type="GO" id="GO:0006508">
    <property type="term" value="P:proteolysis"/>
    <property type="evidence" value="ECO:0007669"/>
    <property type="project" value="InterPro"/>
</dbReference>
<comment type="caution">
    <text evidence="2">The sequence shown here is derived from an EMBL/GenBank/DDBJ whole genome shotgun (WGS) entry which is preliminary data.</text>
</comment>
<organism evidence="2 3">
    <name type="scientific">Catenaria anguillulae PL171</name>
    <dbReference type="NCBI Taxonomy" id="765915"/>
    <lineage>
        <taxon>Eukaryota</taxon>
        <taxon>Fungi</taxon>
        <taxon>Fungi incertae sedis</taxon>
        <taxon>Blastocladiomycota</taxon>
        <taxon>Blastocladiomycetes</taxon>
        <taxon>Blastocladiales</taxon>
        <taxon>Catenariaceae</taxon>
        <taxon>Catenaria</taxon>
    </lineage>
</organism>
<dbReference type="SUPFAM" id="SSF53474">
    <property type="entry name" value="alpha/beta-Hydrolases"/>
    <property type="match status" value="1"/>
</dbReference>
<feature type="non-terminal residue" evidence="2">
    <location>
        <position position="1"/>
    </location>
</feature>
<keyword evidence="2" id="KW-0378">Hydrolase</keyword>
<feature type="domain" description="Peptidase S9 prolyl oligopeptidase catalytic" evidence="1">
    <location>
        <begin position="2"/>
        <end position="211"/>
    </location>
</feature>
<dbReference type="Gene3D" id="3.40.50.1820">
    <property type="entry name" value="alpha/beta hydrolase"/>
    <property type="match status" value="1"/>
</dbReference>
<dbReference type="InterPro" id="IPR050278">
    <property type="entry name" value="Serine_Prot_S9B/DPPIV"/>
</dbReference>
<reference evidence="2 3" key="1">
    <citation type="submission" date="2016-07" db="EMBL/GenBank/DDBJ databases">
        <title>Pervasive Adenine N6-methylation of Active Genes in Fungi.</title>
        <authorList>
            <consortium name="DOE Joint Genome Institute"/>
            <person name="Mondo S.J."/>
            <person name="Dannebaum R.O."/>
            <person name="Kuo R.C."/>
            <person name="Labutti K."/>
            <person name="Haridas S."/>
            <person name="Kuo A."/>
            <person name="Salamov A."/>
            <person name="Ahrendt S.R."/>
            <person name="Lipzen A."/>
            <person name="Sullivan W."/>
            <person name="Andreopoulos W.B."/>
            <person name="Clum A."/>
            <person name="Lindquist E."/>
            <person name="Daum C."/>
            <person name="Ramamoorthy G.K."/>
            <person name="Gryganskyi A."/>
            <person name="Culley D."/>
            <person name="Magnuson J.K."/>
            <person name="James T.Y."/>
            <person name="O'Malley M.A."/>
            <person name="Stajich J.E."/>
            <person name="Spatafora J.W."/>
            <person name="Visel A."/>
            <person name="Grigoriev I.V."/>
        </authorList>
    </citation>
    <scope>NUCLEOTIDE SEQUENCE [LARGE SCALE GENOMIC DNA]</scope>
    <source>
        <strain evidence="2 3">PL171</strain>
    </source>
</reference>
<protein>
    <submittedName>
        <fullName evidence="2">Alpha/Beta hydrolase protein</fullName>
    </submittedName>
</protein>
<dbReference type="PANTHER" id="PTHR11731:SF193">
    <property type="entry name" value="DIPEPTIDYL PEPTIDASE 9"/>
    <property type="match status" value="1"/>
</dbReference>
<evidence type="ECO:0000313" key="3">
    <source>
        <dbReference type="Proteomes" id="UP000193411"/>
    </source>
</evidence>
<proteinExistence type="predicted"/>
<accession>A0A1Y2HEM5</accession>
<name>A0A1Y2HEM5_9FUNG</name>
<dbReference type="EMBL" id="MCFL01000048">
    <property type="protein sequence ID" value="ORZ32351.1"/>
    <property type="molecule type" value="Genomic_DNA"/>
</dbReference>
<dbReference type="Proteomes" id="UP000193411">
    <property type="component" value="Unassembled WGS sequence"/>
</dbReference>
<keyword evidence="3" id="KW-1185">Reference proteome</keyword>
<dbReference type="AlphaFoldDB" id="A0A1Y2HEM5"/>
<dbReference type="GO" id="GO:0008239">
    <property type="term" value="F:dipeptidyl-peptidase activity"/>
    <property type="evidence" value="ECO:0007669"/>
    <property type="project" value="TreeGrafter"/>
</dbReference>
<dbReference type="STRING" id="765915.A0A1Y2HEM5"/>
<dbReference type="Pfam" id="PF00326">
    <property type="entry name" value="Peptidase_S9"/>
    <property type="match status" value="1"/>
</dbReference>
<evidence type="ECO:0000259" key="1">
    <source>
        <dbReference type="Pfam" id="PF00326"/>
    </source>
</evidence>
<dbReference type="PANTHER" id="PTHR11731">
    <property type="entry name" value="PROTEASE FAMILY S9B,C DIPEPTIDYL-PEPTIDASE IV-RELATED"/>
    <property type="match status" value="1"/>
</dbReference>
<dbReference type="GO" id="GO:0008236">
    <property type="term" value="F:serine-type peptidase activity"/>
    <property type="evidence" value="ECO:0007669"/>
    <property type="project" value="InterPro"/>
</dbReference>
<dbReference type="InterPro" id="IPR001375">
    <property type="entry name" value="Peptidase_S9_cat"/>
</dbReference>
<sequence>VELGFAVVVVDGRGSMHPERGVKWEAGLVDTVLGDGELADQLDALDLLVEEAGVPLDLARVAMVGWSYGGYLSLMGLAKHSTRVKLAVAGAPVTCWTQYDTAYSERFLGVPASPNDDSDVARRMRAQFKASSVLAHVHGFPKEYAPNRLFLVHGQLDDNVHKSHHLDPLIDALVKAGVPHTVQLYPHERHGLRQVHTIEHFETQLLWWLTQFL</sequence>
<evidence type="ECO:0000313" key="2">
    <source>
        <dbReference type="EMBL" id="ORZ32351.1"/>
    </source>
</evidence>